<evidence type="ECO:0000256" key="4">
    <source>
        <dbReference type="ARBA" id="ARBA00022692"/>
    </source>
</evidence>
<evidence type="ECO:0000256" key="7">
    <source>
        <dbReference type="RuleBase" id="RU003879"/>
    </source>
</evidence>
<dbReference type="Pfam" id="PF02472">
    <property type="entry name" value="ExbD"/>
    <property type="match status" value="1"/>
</dbReference>
<dbReference type="EMBL" id="JACHKZ010000008">
    <property type="protein sequence ID" value="MBB6577611.1"/>
    <property type="molecule type" value="Genomic_DNA"/>
</dbReference>
<keyword evidence="7" id="KW-0813">Transport</keyword>
<evidence type="ECO:0000256" key="5">
    <source>
        <dbReference type="ARBA" id="ARBA00022989"/>
    </source>
</evidence>
<comment type="caution">
    <text evidence="9">The sequence shown here is derived from an EMBL/GenBank/DDBJ whole genome shotgun (WGS) entry which is preliminary data.</text>
</comment>
<protein>
    <submittedName>
        <fullName evidence="9">Biopolymer transport protein TolR</fullName>
    </submittedName>
</protein>
<evidence type="ECO:0000256" key="6">
    <source>
        <dbReference type="ARBA" id="ARBA00023136"/>
    </source>
</evidence>
<dbReference type="Gene3D" id="3.30.420.270">
    <property type="match status" value="1"/>
</dbReference>
<keyword evidence="5 8" id="KW-1133">Transmembrane helix</keyword>
<dbReference type="Proteomes" id="UP000562492">
    <property type="component" value="Unassembled WGS sequence"/>
</dbReference>
<keyword evidence="3" id="KW-1003">Cell membrane</keyword>
<keyword evidence="7" id="KW-0653">Protein transport</keyword>
<dbReference type="PANTHER" id="PTHR30558">
    <property type="entry name" value="EXBD MEMBRANE COMPONENT OF PMF-DRIVEN MACROMOLECULE IMPORT SYSTEM"/>
    <property type="match status" value="1"/>
</dbReference>
<accession>A0ABR6REM5</accession>
<comment type="similarity">
    <text evidence="2 7">Belongs to the ExbD/TolR family.</text>
</comment>
<keyword evidence="10" id="KW-1185">Reference proteome</keyword>
<evidence type="ECO:0000256" key="2">
    <source>
        <dbReference type="ARBA" id="ARBA00005811"/>
    </source>
</evidence>
<evidence type="ECO:0000256" key="3">
    <source>
        <dbReference type="ARBA" id="ARBA00022475"/>
    </source>
</evidence>
<evidence type="ECO:0000256" key="1">
    <source>
        <dbReference type="ARBA" id="ARBA00004162"/>
    </source>
</evidence>
<dbReference type="InterPro" id="IPR003400">
    <property type="entry name" value="ExbD"/>
</dbReference>
<dbReference type="RefSeq" id="WP_184707244.1">
    <property type="nucleotide sequence ID" value="NZ_JACHKZ010000008.1"/>
</dbReference>
<keyword evidence="6 8" id="KW-0472">Membrane</keyword>
<evidence type="ECO:0000313" key="10">
    <source>
        <dbReference type="Proteomes" id="UP000562492"/>
    </source>
</evidence>
<proteinExistence type="inferred from homology"/>
<evidence type="ECO:0000256" key="8">
    <source>
        <dbReference type="SAM" id="Phobius"/>
    </source>
</evidence>
<organism evidence="9 10">
    <name type="scientific">Comamonas odontotermitis</name>
    <dbReference type="NCBI Taxonomy" id="379895"/>
    <lineage>
        <taxon>Bacteria</taxon>
        <taxon>Pseudomonadati</taxon>
        <taxon>Pseudomonadota</taxon>
        <taxon>Betaproteobacteria</taxon>
        <taxon>Burkholderiales</taxon>
        <taxon>Comamonadaceae</taxon>
        <taxon>Comamonas</taxon>
    </lineage>
</organism>
<dbReference type="PANTHER" id="PTHR30558:SF7">
    <property type="entry name" value="TOL-PAL SYSTEM PROTEIN TOLR"/>
    <property type="match status" value="1"/>
</dbReference>
<feature type="transmembrane region" description="Helical" evidence="8">
    <location>
        <begin position="21"/>
        <end position="41"/>
    </location>
</feature>
<name>A0ABR6REM5_9BURK</name>
<sequence length="144" mass="15444">MPAVASRGKRNRRTVNEINMVPFIDVMLVLLIIFMVTAPMLTPGAINVPKAGKSVRPPTKNIAHVLLDKDGTIQLKTGKATKALTVKELGDAAKAWQTEQPDDSAVLLVADKDLSYQKVMDAMGALQRANVQRIALQVAGGASK</sequence>
<comment type="subcellular location">
    <subcellularLocation>
        <location evidence="1">Cell membrane</location>
        <topology evidence="1">Single-pass membrane protein</topology>
    </subcellularLocation>
    <subcellularLocation>
        <location evidence="7">Cell membrane</location>
        <topology evidence="7">Single-pass type II membrane protein</topology>
    </subcellularLocation>
</comment>
<keyword evidence="4 7" id="KW-0812">Transmembrane</keyword>
<gene>
    <name evidence="9" type="ORF">HNP33_001668</name>
</gene>
<reference evidence="9 10" key="1">
    <citation type="submission" date="2020-08" db="EMBL/GenBank/DDBJ databases">
        <title>Functional genomics of gut bacteria from endangered species of beetles.</title>
        <authorList>
            <person name="Carlos-Shanley C."/>
        </authorList>
    </citation>
    <scope>NUCLEOTIDE SEQUENCE [LARGE SCALE GENOMIC DNA]</scope>
    <source>
        <strain evidence="9 10">S00124</strain>
    </source>
</reference>
<evidence type="ECO:0000313" key="9">
    <source>
        <dbReference type="EMBL" id="MBB6577611.1"/>
    </source>
</evidence>